<sequence length="128" mass="14582">MHCLLALGNDVVSSSRTPQDLINAAGVDFYMMRVDKIISRLPDEERTAVFAVYGGKVRTGMARAAIRLSVHRDTLFNRLCMADRDIAEALDEIANNAETTKGKYRSDIFDEKVLYFRKIQRKERKTPL</sequence>
<accession>A0A8S5N943</accession>
<proteinExistence type="predicted"/>
<protein>
    <submittedName>
        <fullName evidence="1">Uncharacterized protein</fullName>
    </submittedName>
</protein>
<name>A0A8S5N943_9CAUD</name>
<reference evidence="1" key="1">
    <citation type="journal article" date="2021" name="Proc. Natl. Acad. Sci. U.S.A.">
        <title>A Catalog of Tens of Thousands of Viruses from Human Metagenomes Reveals Hidden Associations with Chronic Diseases.</title>
        <authorList>
            <person name="Tisza M.J."/>
            <person name="Buck C.B."/>
        </authorList>
    </citation>
    <scope>NUCLEOTIDE SEQUENCE</scope>
    <source>
        <strain evidence="1">CtHaT25</strain>
    </source>
</reference>
<organism evidence="1">
    <name type="scientific">Myoviridae sp. ctHaT25</name>
    <dbReference type="NCBI Taxonomy" id="2826635"/>
    <lineage>
        <taxon>Viruses</taxon>
        <taxon>Duplodnaviria</taxon>
        <taxon>Heunggongvirae</taxon>
        <taxon>Uroviricota</taxon>
        <taxon>Caudoviricetes</taxon>
    </lineage>
</organism>
<evidence type="ECO:0000313" key="1">
    <source>
        <dbReference type="EMBL" id="DAD91177.1"/>
    </source>
</evidence>
<dbReference type="EMBL" id="BK015105">
    <property type="protein sequence ID" value="DAD91177.1"/>
    <property type="molecule type" value="Genomic_DNA"/>
</dbReference>